<protein>
    <recommendedName>
        <fullName evidence="2">DUF6451 domain-containing protein</fullName>
    </recommendedName>
</protein>
<dbReference type="Proteomes" id="UP000271974">
    <property type="component" value="Unassembled WGS sequence"/>
</dbReference>
<feature type="domain" description="DUF6451" evidence="2">
    <location>
        <begin position="168"/>
        <end position="191"/>
    </location>
</feature>
<keyword evidence="1" id="KW-0812">Transmembrane</keyword>
<reference evidence="3 4" key="1">
    <citation type="submission" date="2019-01" db="EMBL/GenBank/DDBJ databases">
        <title>A draft genome assembly of the solar-powered sea slug Elysia chlorotica.</title>
        <authorList>
            <person name="Cai H."/>
            <person name="Li Q."/>
            <person name="Fang X."/>
            <person name="Li J."/>
            <person name="Curtis N.E."/>
            <person name="Altenburger A."/>
            <person name="Shibata T."/>
            <person name="Feng M."/>
            <person name="Maeda T."/>
            <person name="Schwartz J.A."/>
            <person name="Shigenobu S."/>
            <person name="Lundholm N."/>
            <person name="Nishiyama T."/>
            <person name="Yang H."/>
            <person name="Hasebe M."/>
            <person name="Li S."/>
            <person name="Pierce S.K."/>
            <person name="Wang J."/>
        </authorList>
    </citation>
    <scope>NUCLEOTIDE SEQUENCE [LARGE SCALE GENOMIC DNA]</scope>
    <source>
        <strain evidence="3">EC2010</strain>
        <tissue evidence="3">Whole organism of an adult</tissue>
    </source>
</reference>
<evidence type="ECO:0000313" key="4">
    <source>
        <dbReference type="Proteomes" id="UP000271974"/>
    </source>
</evidence>
<proteinExistence type="predicted"/>
<gene>
    <name evidence="3" type="ORF">EGW08_007147</name>
</gene>
<sequence>MSEQAQALPQRQTRSSQNLLIEMTVSRLRSLTHCLLLSVVTFILVIIAFHSLDDLRNTSPVLLMSGNLDLMRLTSGPNVTLTQGSNVTASLHSAEICRRHQPSLPKATGRKREALSCGRKSRKKGLQINIRKTKAMRINNKLSCSVVNKDGGTDEDIRCRINKDRYVFNTLKPIWMSTALIVRNKIWIFKTRTTKLLFSSRCLRNILSIRWLEVSKKRTVDYKEANPHRDRDQKV</sequence>
<evidence type="ECO:0000313" key="3">
    <source>
        <dbReference type="EMBL" id="RUS85095.1"/>
    </source>
</evidence>
<dbReference type="EMBL" id="RQTK01000182">
    <property type="protein sequence ID" value="RUS85095.1"/>
    <property type="molecule type" value="Genomic_DNA"/>
</dbReference>
<keyword evidence="4" id="KW-1185">Reference proteome</keyword>
<dbReference type="InterPro" id="IPR045609">
    <property type="entry name" value="DUF6451"/>
</dbReference>
<dbReference type="Pfam" id="PF20049">
    <property type="entry name" value="DUF6451"/>
    <property type="match status" value="1"/>
</dbReference>
<evidence type="ECO:0000259" key="2">
    <source>
        <dbReference type="Pfam" id="PF20049"/>
    </source>
</evidence>
<keyword evidence="1" id="KW-0472">Membrane</keyword>
<comment type="caution">
    <text evidence="3">The sequence shown here is derived from an EMBL/GenBank/DDBJ whole genome shotgun (WGS) entry which is preliminary data.</text>
</comment>
<dbReference type="AlphaFoldDB" id="A0A3S1HS93"/>
<keyword evidence="1" id="KW-1133">Transmembrane helix</keyword>
<name>A0A3S1HS93_ELYCH</name>
<evidence type="ECO:0000256" key="1">
    <source>
        <dbReference type="SAM" id="Phobius"/>
    </source>
</evidence>
<dbReference type="OrthoDB" id="6925859at2759"/>
<accession>A0A3S1HS93</accession>
<feature type="transmembrane region" description="Helical" evidence="1">
    <location>
        <begin position="31"/>
        <end position="52"/>
    </location>
</feature>
<organism evidence="3 4">
    <name type="scientific">Elysia chlorotica</name>
    <name type="common">Eastern emerald elysia</name>
    <name type="synonym">Sea slug</name>
    <dbReference type="NCBI Taxonomy" id="188477"/>
    <lineage>
        <taxon>Eukaryota</taxon>
        <taxon>Metazoa</taxon>
        <taxon>Spiralia</taxon>
        <taxon>Lophotrochozoa</taxon>
        <taxon>Mollusca</taxon>
        <taxon>Gastropoda</taxon>
        <taxon>Heterobranchia</taxon>
        <taxon>Euthyneura</taxon>
        <taxon>Panpulmonata</taxon>
        <taxon>Sacoglossa</taxon>
        <taxon>Placobranchoidea</taxon>
        <taxon>Plakobranchidae</taxon>
        <taxon>Elysia</taxon>
    </lineage>
</organism>